<dbReference type="HOGENOM" id="CLU_1353564_0_0_5"/>
<dbReference type="Proteomes" id="UP000015480">
    <property type="component" value="Chromosome"/>
</dbReference>
<dbReference type="STRING" id="1367847.JCM7686_0785"/>
<feature type="region of interest" description="Disordered" evidence="1">
    <location>
        <begin position="1"/>
        <end position="22"/>
    </location>
</feature>
<evidence type="ECO:0000256" key="1">
    <source>
        <dbReference type="SAM" id="MobiDB-lite"/>
    </source>
</evidence>
<dbReference type="PATRIC" id="fig|1367847.3.peg.741"/>
<dbReference type="EMBL" id="CP006650">
    <property type="protein sequence ID" value="AGT07894.1"/>
    <property type="molecule type" value="Genomic_DNA"/>
</dbReference>
<evidence type="ECO:0000313" key="2">
    <source>
        <dbReference type="EMBL" id="AGT07894.1"/>
    </source>
</evidence>
<reference evidence="2 3" key="1">
    <citation type="journal article" date="2014" name="BMC Genomics">
        <title>Architecture and functions of a multipartite genome of the methylotrophic bacterium Paracoccus aminophilus JCM 7686, containing primary and secondary chromids.</title>
        <authorList>
            <person name="Dziewit L."/>
            <person name="Czarnecki J."/>
            <person name="Wibberg D."/>
            <person name="Radlinska M."/>
            <person name="Mrozek P."/>
            <person name="Szymczak M."/>
            <person name="Schluter A."/>
            <person name="Puhler A."/>
            <person name="Bartosik D."/>
        </authorList>
    </citation>
    <scope>NUCLEOTIDE SEQUENCE [LARGE SCALE GENOMIC DNA]</scope>
    <source>
        <strain evidence="2">JCM 7686</strain>
    </source>
</reference>
<evidence type="ECO:0000313" key="3">
    <source>
        <dbReference type="Proteomes" id="UP000015480"/>
    </source>
</evidence>
<dbReference type="AlphaFoldDB" id="S5XL03"/>
<dbReference type="KEGG" id="pami:JCM7686_0785"/>
<protein>
    <submittedName>
        <fullName evidence="2">Uncharacterized protein</fullName>
    </submittedName>
</protein>
<proteinExistence type="predicted"/>
<accession>S5XL03</accession>
<dbReference type="eggNOG" id="ENOG503033M">
    <property type="taxonomic scope" value="Bacteria"/>
</dbReference>
<sequence length="202" mass="22436">MDKSGRAENEGEMNSEEQAQGEKRVLRLLVEPLKRRGLAKPSSLTVADFEEMVRDMCARLAYMSDGSLMALEEQVAASPGGKDRDRFPISNQILQWAGEIQPPGDSASPLIRAVFSHACGQTAIAEGWAPELLFDLRKNRRWPSAWALGTIRDGAASTLRRYRDLEGRLAQEGELGPVDRDWWDRRNAALQRCREIGEGAGA</sequence>
<organism evidence="2 3">
    <name type="scientific">Paracoccus aminophilus JCM 7686</name>
    <dbReference type="NCBI Taxonomy" id="1367847"/>
    <lineage>
        <taxon>Bacteria</taxon>
        <taxon>Pseudomonadati</taxon>
        <taxon>Pseudomonadota</taxon>
        <taxon>Alphaproteobacteria</taxon>
        <taxon>Rhodobacterales</taxon>
        <taxon>Paracoccaceae</taxon>
        <taxon>Paracoccus</taxon>
    </lineage>
</organism>
<gene>
    <name evidence="2" type="ORF">JCM7686_0785</name>
</gene>
<keyword evidence="3" id="KW-1185">Reference proteome</keyword>
<name>S5XL03_PARAH</name>